<evidence type="ECO:0000313" key="1">
    <source>
        <dbReference type="EMBL" id="QHT12420.1"/>
    </source>
</evidence>
<organism evidence="1">
    <name type="scientific">viral metagenome</name>
    <dbReference type="NCBI Taxonomy" id="1070528"/>
    <lineage>
        <taxon>unclassified sequences</taxon>
        <taxon>metagenomes</taxon>
        <taxon>organismal metagenomes</taxon>
    </lineage>
</organism>
<accession>A0A6C0D7X5</accession>
<dbReference type="AlphaFoldDB" id="A0A6C0D7X5"/>
<proteinExistence type="predicted"/>
<sequence length="77" mass="8911">MSNIITNCQAVVSTPFVFVSPGYQSACNNIYVNRSTTDSFVQRTNQNNTNYIKFKTDLERMQYLMGQFNQQPSCQRQ</sequence>
<dbReference type="EMBL" id="MN739545">
    <property type="protein sequence ID" value="QHT12420.1"/>
    <property type="molecule type" value="Genomic_DNA"/>
</dbReference>
<name>A0A6C0D7X5_9ZZZZ</name>
<reference evidence="1" key="1">
    <citation type="journal article" date="2020" name="Nature">
        <title>Giant virus diversity and host interactions through global metagenomics.</title>
        <authorList>
            <person name="Schulz F."/>
            <person name="Roux S."/>
            <person name="Paez-Espino D."/>
            <person name="Jungbluth S."/>
            <person name="Walsh D.A."/>
            <person name="Denef V.J."/>
            <person name="McMahon K.D."/>
            <person name="Konstantinidis K.T."/>
            <person name="Eloe-Fadrosh E.A."/>
            <person name="Kyrpides N.C."/>
            <person name="Woyke T."/>
        </authorList>
    </citation>
    <scope>NUCLEOTIDE SEQUENCE</scope>
    <source>
        <strain evidence="1">GVMAG-M-3300023174-129</strain>
    </source>
</reference>
<protein>
    <submittedName>
        <fullName evidence="1">Uncharacterized protein</fullName>
    </submittedName>
</protein>